<evidence type="ECO:0000313" key="2">
    <source>
        <dbReference type="Ensembl" id="ENSAPLP00000022685.1"/>
    </source>
</evidence>
<reference evidence="2" key="2">
    <citation type="submission" date="2025-08" db="UniProtKB">
        <authorList>
            <consortium name="Ensembl"/>
        </authorList>
    </citation>
    <scope>IDENTIFICATION</scope>
</reference>
<evidence type="ECO:0000313" key="3">
    <source>
        <dbReference type="Proteomes" id="UP000016666"/>
    </source>
</evidence>
<evidence type="ECO:0000256" key="1">
    <source>
        <dbReference type="SAM" id="SignalP"/>
    </source>
</evidence>
<evidence type="ECO:0008006" key="4">
    <source>
        <dbReference type="Google" id="ProtNLM"/>
    </source>
</evidence>
<reference evidence="2 3" key="1">
    <citation type="submission" date="2017-10" db="EMBL/GenBank/DDBJ databases">
        <title>A new Pekin duck reference genome.</title>
        <authorList>
            <person name="Hou Z.-C."/>
            <person name="Zhou Z.-K."/>
            <person name="Zhu F."/>
            <person name="Hou S.-S."/>
        </authorList>
    </citation>
    <scope>NUCLEOTIDE SEQUENCE [LARGE SCALE GENOMIC DNA]</scope>
</reference>
<keyword evidence="3" id="KW-1185">Reference proteome</keyword>
<dbReference type="OMA" id="ADEDHFM"/>
<dbReference type="Ensembl" id="ENSAPLT00000022878.1">
    <property type="protein sequence ID" value="ENSAPLP00000022685.1"/>
    <property type="gene ID" value="ENSAPLG00000024040.1"/>
</dbReference>
<sequence>MWGFLAQLLIVVVLLAFFLVSCQNVMHIVRGSVRFLLKHAHRELDKELGESQGLVDDEETLSTRVVRRRVLVKGNEVLHLPGEQVTEEQFTDEQGNIVTKKIIRKVVRQLGPSDTDDRQEHEELIVEGSLQEPQDLEAEADHFMKYSILHRDGLGAKEEVQARVPKLEVSGGRMGAQIVKRASLKRGKQ</sequence>
<keyword evidence="1" id="KW-0732">Signal</keyword>
<protein>
    <recommendedName>
        <fullName evidence="4">Ankyrin 1</fullName>
    </recommendedName>
</protein>
<reference evidence="2" key="3">
    <citation type="submission" date="2025-09" db="UniProtKB">
        <authorList>
            <consortium name="Ensembl"/>
        </authorList>
    </citation>
    <scope>IDENTIFICATION</scope>
</reference>
<dbReference type="Proteomes" id="UP000016666">
    <property type="component" value="Chromosome 23"/>
</dbReference>
<dbReference type="STRING" id="8840.ENSAPLP00000022685"/>
<proteinExistence type="predicted"/>
<accession>A0A493TAK3</accession>
<feature type="signal peptide" evidence="1">
    <location>
        <begin position="1"/>
        <end position="22"/>
    </location>
</feature>
<dbReference type="GeneTree" id="ENSGT00940000155760"/>
<dbReference type="AlphaFoldDB" id="A0A493TAK3"/>
<organism evidence="2 3">
    <name type="scientific">Anas platyrhynchos platyrhynchos</name>
    <name type="common">Northern mallard</name>
    <dbReference type="NCBI Taxonomy" id="8840"/>
    <lineage>
        <taxon>Eukaryota</taxon>
        <taxon>Metazoa</taxon>
        <taxon>Chordata</taxon>
        <taxon>Craniata</taxon>
        <taxon>Vertebrata</taxon>
        <taxon>Euteleostomi</taxon>
        <taxon>Archelosauria</taxon>
        <taxon>Archosauria</taxon>
        <taxon>Dinosauria</taxon>
        <taxon>Saurischia</taxon>
        <taxon>Theropoda</taxon>
        <taxon>Coelurosauria</taxon>
        <taxon>Aves</taxon>
        <taxon>Neognathae</taxon>
        <taxon>Galloanserae</taxon>
        <taxon>Anseriformes</taxon>
        <taxon>Anatidae</taxon>
        <taxon>Anatinae</taxon>
        <taxon>Anas</taxon>
    </lineage>
</organism>
<feature type="chain" id="PRO_5019825393" description="Ankyrin 1" evidence="1">
    <location>
        <begin position="23"/>
        <end position="189"/>
    </location>
</feature>
<name>A0A493TAK3_ANAPP</name>